<keyword evidence="8" id="KW-1185">Reference proteome</keyword>
<dbReference type="PANTHER" id="PTHR30332:SF24">
    <property type="entry name" value="SECRETIN GSPD-RELATED"/>
    <property type="match status" value="1"/>
</dbReference>
<feature type="region of interest" description="Disordered" evidence="4">
    <location>
        <begin position="114"/>
        <end position="168"/>
    </location>
</feature>
<dbReference type="AlphaFoldDB" id="A0AAU7P0T4"/>
<gene>
    <name evidence="7" type="ORF">Q9L42_021320</name>
</gene>
<dbReference type="NCBIfam" id="TIGR02520">
    <property type="entry name" value="pilus_B_mal_scr"/>
    <property type="match status" value="1"/>
</dbReference>
<evidence type="ECO:0000259" key="6">
    <source>
        <dbReference type="Pfam" id="PF07655"/>
    </source>
</evidence>
<dbReference type="EMBL" id="CP157744">
    <property type="protein sequence ID" value="XBS22849.1"/>
    <property type="molecule type" value="Genomic_DNA"/>
</dbReference>
<feature type="region of interest" description="Disordered" evidence="4">
    <location>
        <begin position="250"/>
        <end position="274"/>
    </location>
</feature>
<feature type="compositionally biased region" description="Polar residues" evidence="4">
    <location>
        <begin position="131"/>
        <end position="156"/>
    </location>
</feature>
<dbReference type="GO" id="GO:0009306">
    <property type="term" value="P:protein secretion"/>
    <property type="evidence" value="ECO:0007669"/>
    <property type="project" value="InterPro"/>
</dbReference>
<feature type="domain" description="Type II/III secretion system secretin-like" evidence="5">
    <location>
        <begin position="407"/>
        <end position="544"/>
    </location>
</feature>
<feature type="domain" description="Secretin N-terminal" evidence="6">
    <location>
        <begin position="229"/>
        <end position="308"/>
    </location>
</feature>
<evidence type="ECO:0000313" key="7">
    <source>
        <dbReference type="EMBL" id="XBS22849.1"/>
    </source>
</evidence>
<dbReference type="InterPro" id="IPR011514">
    <property type="entry name" value="Secretin_N_2"/>
</dbReference>
<reference evidence="7 8" key="1">
    <citation type="journal article" date="2024" name="Microbiology">
        <title>Methylomarinum rosea sp. nov., a novel halophilic methanotrophic bacterium from the hypersaline Lake Elton.</title>
        <authorList>
            <person name="Suleimanov R.Z."/>
            <person name="Oshkin I.Y."/>
            <person name="Danilova O.V."/>
            <person name="Suzina N.E."/>
            <person name="Dedysh S.N."/>
        </authorList>
    </citation>
    <scope>NUCLEOTIDE SEQUENCE [LARGE SCALE GENOMIC DNA]</scope>
    <source>
        <strain evidence="7 8">Ch1-1</strain>
        <plasmid evidence="8">unnamed2</plasmid>
    </source>
</reference>
<evidence type="ECO:0000256" key="3">
    <source>
        <dbReference type="ARBA" id="ARBA00023136"/>
    </source>
</evidence>
<evidence type="ECO:0000256" key="4">
    <source>
        <dbReference type="SAM" id="MobiDB-lite"/>
    </source>
</evidence>
<dbReference type="InterPro" id="IPR004846">
    <property type="entry name" value="T2SS/T3SS_dom"/>
</dbReference>
<keyword evidence="7" id="KW-0614">Plasmid</keyword>
<dbReference type="PANTHER" id="PTHR30332">
    <property type="entry name" value="PROBABLE GENERAL SECRETION PATHWAY PROTEIN D"/>
    <property type="match status" value="1"/>
</dbReference>
<organism evidence="7 8">
    <name type="scientific">Methylomarinum roseum</name>
    <dbReference type="NCBI Taxonomy" id="3067653"/>
    <lineage>
        <taxon>Bacteria</taxon>
        <taxon>Pseudomonadati</taxon>
        <taxon>Pseudomonadota</taxon>
        <taxon>Gammaproteobacteria</taxon>
        <taxon>Methylococcales</taxon>
        <taxon>Methylococcaceae</taxon>
        <taxon>Methylomarinum</taxon>
    </lineage>
</organism>
<comment type="subcellular location">
    <subcellularLocation>
        <location evidence="1">Membrane</location>
    </subcellularLocation>
</comment>
<evidence type="ECO:0000313" key="8">
    <source>
        <dbReference type="Proteomes" id="UP001225378"/>
    </source>
</evidence>
<protein>
    <submittedName>
        <fullName evidence="7">PilN family type IVB pilus formation outer membrane protein</fullName>
    </submittedName>
</protein>
<dbReference type="Pfam" id="PF00263">
    <property type="entry name" value="Secretin"/>
    <property type="match status" value="1"/>
</dbReference>
<feature type="compositionally biased region" description="Low complexity" evidence="4">
    <location>
        <begin position="252"/>
        <end position="274"/>
    </location>
</feature>
<evidence type="ECO:0000259" key="5">
    <source>
        <dbReference type="Pfam" id="PF00263"/>
    </source>
</evidence>
<sequence>MLKKRVAFLTSFLTIVSYGCTMIEDREKSNALIDEHFKFSQEMVAQGQVPLERPFLEVVDEIYVDTIPIKISDRKLSLRAAFSDTVSISSGDEMNIYKLSEIITRLTGISAVVEQPGGGGSGSNEDGDSFMSPSDGSLSAAQPTASLDSTSIQPTESSSGGSSNFQGNNFGGTGFGGAKEMPLAYAGRTMKVRFSGNLEDLLERVTAELNLFWRYDNEENRIVFHQYDTEVFTLASLPDTTEINVSVTNEESLTQQANSSSGSSSGSSGTATSAQTTISKSELDLWDETLSAIKSILSSDGTVSINKSIGTIAVTDTPLTLNKVRRYINKTNEAISKQVTIKVDVYNVEIDNDHQLGLDWELIWETAKHSATIVSPASPIAVAAGELSAQVLSNSSDFRGSQAMIRAISSQGRISLKNSTTVVTMNNQPVPVKIADETTYLKEATQGQLSSAVTSTTLTTELIPGKVITGFSMHLLPRVLDANQLMIQYSINMSTLNEIKKIESGTLSIEAPNVTTRNFMQKSSLKSGQTLVLTGFSSDENRVNDTTFLSSPNGMRNSRNRNVTLIMITPYVSSGFSIDN</sequence>
<keyword evidence="3" id="KW-0472">Membrane</keyword>
<dbReference type="PROSITE" id="PS51257">
    <property type="entry name" value="PROKAR_LIPOPROTEIN"/>
    <property type="match status" value="1"/>
</dbReference>
<feature type="compositionally biased region" description="Low complexity" evidence="4">
    <location>
        <begin position="157"/>
        <end position="168"/>
    </location>
</feature>
<accession>A0AAU7P0T4</accession>
<proteinExistence type="predicted"/>
<dbReference type="InterPro" id="IPR013359">
    <property type="entry name" value="Pilus_4B_PilN"/>
</dbReference>
<evidence type="ECO:0000256" key="1">
    <source>
        <dbReference type="ARBA" id="ARBA00004370"/>
    </source>
</evidence>
<dbReference type="InterPro" id="IPR050810">
    <property type="entry name" value="Bact_Secretion_Sys_Channel"/>
</dbReference>
<geneLocation type="plasmid" evidence="7 8">
    <name>unnamed2</name>
</geneLocation>
<name>A0AAU7P0T4_9GAMM</name>
<dbReference type="KEGG" id="mech:Q9L42_021320"/>
<dbReference type="Pfam" id="PF07655">
    <property type="entry name" value="Secretin_N_2"/>
    <property type="match status" value="1"/>
</dbReference>
<dbReference type="RefSeq" id="WP_305910453.1">
    <property type="nucleotide sequence ID" value="NZ_CP157744.1"/>
</dbReference>
<keyword evidence="2" id="KW-0732">Signal</keyword>
<dbReference type="GO" id="GO:0009297">
    <property type="term" value="P:pilus assembly"/>
    <property type="evidence" value="ECO:0007669"/>
    <property type="project" value="InterPro"/>
</dbReference>
<evidence type="ECO:0000256" key="2">
    <source>
        <dbReference type="ARBA" id="ARBA00022729"/>
    </source>
</evidence>
<dbReference type="Proteomes" id="UP001225378">
    <property type="component" value="Plasmid unnamed2"/>
</dbReference>
<dbReference type="GO" id="GO:0019867">
    <property type="term" value="C:outer membrane"/>
    <property type="evidence" value="ECO:0007669"/>
    <property type="project" value="InterPro"/>
</dbReference>